<reference evidence="2 3" key="1">
    <citation type="submission" date="2017-06" db="EMBL/GenBank/DDBJ databases">
        <title>Genome sequencing of cyanobaciteial culture collection at National Institute for Environmental Studies (NIES).</title>
        <authorList>
            <person name="Hirose Y."/>
            <person name="Shimura Y."/>
            <person name="Fujisawa T."/>
            <person name="Nakamura Y."/>
            <person name="Kawachi M."/>
        </authorList>
    </citation>
    <scope>NUCLEOTIDE SEQUENCE [LARGE SCALE GENOMIC DNA]</scope>
    <source>
        <strain evidence="2 3">NIES-267</strain>
    </source>
</reference>
<dbReference type="AlphaFoldDB" id="A0A1Z4LKI5"/>
<evidence type="ECO:0000313" key="3">
    <source>
        <dbReference type="Proteomes" id="UP000218418"/>
    </source>
</evidence>
<feature type="signal peptide" evidence="1">
    <location>
        <begin position="1"/>
        <end position="29"/>
    </location>
</feature>
<sequence>MLKKKLISSVLLPIAVILPALFPLGEATAQKQKKVRPTSLLKARCVKSGIGSARRQKRNVSIGRAVYSSEFYLGPGYRSAALTCNIQPEEDAIQNVFQTLNLGFGMRDNNRNSPSVQVQLFLDGRPSETITVGPTRVANISVDVNNVNNVAIEATCSSSTQYCGRVYFYDADLLRDNPNALTEKLQRQVPLVTPEAPVPPLPPTNN</sequence>
<organism evidence="2 3">
    <name type="scientific">Calothrix parasitica NIES-267</name>
    <dbReference type="NCBI Taxonomy" id="1973488"/>
    <lineage>
        <taxon>Bacteria</taxon>
        <taxon>Bacillati</taxon>
        <taxon>Cyanobacteriota</taxon>
        <taxon>Cyanophyceae</taxon>
        <taxon>Nostocales</taxon>
        <taxon>Calotrichaceae</taxon>
        <taxon>Calothrix</taxon>
    </lineage>
</organism>
<proteinExistence type="predicted"/>
<keyword evidence="3" id="KW-1185">Reference proteome</keyword>
<dbReference type="Proteomes" id="UP000218418">
    <property type="component" value="Chromosome"/>
</dbReference>
<evidence type="ECO:0000256" key="1">
    <source>
        <dbReference type="SAM" id="SignalP"/>
    </source>
</evidence>
<dbReference type="EMBL" id="AP018227">
    <property type="protein sequence ID" value="BAY81770.1"/>
    <property type="molecule type" value="Genomic_DNA"/>
</dbReference>
<gene>
    <name evidence="2" type="ORF">NIES267_12470</name>
</gene>
<accession>A0A1Z4LKI5</accession>
<name>A0A1Z4LKI5_9CYAN</name>
<protein>
    <submittedName>
        <fullName evidence="2">Uncharacterized protein</fullName>
    </submittedName>
</protein>
<feature type="chain" id="PRO_5012396483" evidence="1">
    <location>
        <begin position="30"/>
        <end position="206"/>
    </location>
</feature>
<evidence type="ECO:0000313" key="2">
    <source>
        <dbReference type="EMBL" id="BAY81770.1"/>
    </source>
</evidence>
<keyword evidence="1" id="KW-0732">Signal</keyword>